<protein>
    <submittedName>
        <fullName evidence="2">Uncharacterized protein</fullName>
    </submittedName>
</protein>
<accession>A0A919G1A1</accession>
<evidence type="ECO:0000313" key="3">
    <source>
        <dbReference type="Proteomes" id="UP000603708"/>
    </source>
</evidence>
<evidence type="ECO:0000313" key="2">
    <source>
        <dbReference type="EMBL" id="GHH76235.1"/>
    </source>
</evidence>
<dbReference type="AlphaFoldDB" id="A0A919G1A1"/>
<dbReference type="Pfam" id="PF20060">
    <property type="entry name" value="DUF6459"/>
    <property type="match status" value="1"/>
</dbReference>
<feature type="region of interest" description="Disordered" evidence="1">
    <location>
        <begin position="1"/>
        <end position="54"/>
    </location>
</feature>
<gene>
    <name evidence="2" type="ORF">GCM10018793_21390</name>
</gene>
<dbReference type="Proteomes" id="UP000603708">
    <property type="component" value="Unassembled WGS sequence"/>
</dbReference>
<name>A0A919G1A1_9ACTN</name>
<comment type="caution">
    <text evidence="2">The sequence shown here is derived from an EMBL/GenBank/DDBJ whole genome shotgun (WGS) entry which is preliminary data.</text>
</comment>
<reference evidence="2" key="2">
    <citation type="submission" date="2020-09" db="EMBL/GenBank/DDBJ databases">
        <authorList>
            <person name="Sun Q."/>
            <person name="Ohkuma M."/>
        </authorList>
    </citation>
    <scope>NUCLEOTIDE SEQUENCE</scope>
    <source>
        <strain evidence="2">JCM 5069</strain>
    </source>
</reference>
<keyword evidence="3" id="KW-1185">Reference proteome</keyword>
<feature type="compositionally biased region" description="Low complexity" evidence="1">
    <location>
        <begin position="24"/>
        <end position="33"/>
    </location>
</feature>
<sequence>MTGPGRRGNSRPPGRHDTRRPGGSPVRTAARRSAPPPPPPSPARPLVPPGPQRPTDLFAERLLAVLSGRRPVHWMLRHTAGQAYDDLAWLTERSPLRTPGACPVVHDIGYYVPRQGAVEAFARISTGDRLRAMAFRLERGPDQRWRCTAVELGGPSLRRPSER</sequence>
<dbReference type="EMBL" id="BNCD01000005">
    <property type="protein sequence ID" value="GHH76235.1"/>
    <property type="molecule type" value="Genomic_DNA"/>
</dbReference>
<reference evidence="2" key="1">
    <citation type="journal article" date="2014" name="Int. J. Syst. Evol. Microbiol.">
        <title>Complete genome sequence of Corynebacterium casei LMG S-19264T (=DSM 44701T), isolated from a smear-ripened cheese.</title>
        <authorList>
            <consortium name="US DOE Joint Genome Institute (JGI-PGF)"/>
            <person name="Walter F."/>
            <person name="Albersmeier A."/>
            <person name="Kalinowski J."/>
            <person name="Ruckert C."/>
        </authorList>
    </citation>
    <scope>NUCLEOTIDE SEQUENCE</scope>
    <source>
        <strain evidence="2">JCM 5069</strain>
    </source>
</reference>
<proteinExistence type="predicted"/>
<feature type="compositionally biased region" description="Pro residues" evidence="1">
    <location>
        <begin position="34"/>
        <end position="52"/>
    </location>
</feature>
<evidence type="ECO:0000256" key="1">
    <source>
        <dbReference type="SAM" id="MobiDB-lite"/>
    </source>
</evidence>
<organism evidence="2 3">
    <name type="scientific">Streptomyces sulfonofaciens</name>
    <dbReference type="NCBI Taxonomy" id="68272"/>
    <lineage>
        <taxon>Bacteria</taxon>
        <taxon>Bacillati</taxon>
        <taxon>Actinomycetota</taxon>
        <taxon>Actinomycetes</taxon>
        <taxon>Kitasatosporales</taxon>
        <taxon>Streptomycetaceae</taxon>
        <taxon>Streptomyces</taxon>
    </lineage>
</organism>
<dbReference type="InterPro" id="IPR045596">
    <property type="entry name" value="DUF6459"/>
</dbReference>